<keyword evidence="1" id="KW-1133">Transmembrane helix</keyword>
<gene>
    <name evidence="2" type="ORF">IW254_002028</name>
</gene>
<sequence>MQKLSSTEKGWTAIVAAFWLVALFALIFILPTRYSADGAQPYGNVKPAGSLQAMLKQITPPSNDAVAAQIVDLRYVYDEETLMILPVCKNDPKPLLEQKKEISGEYGDKINFDNGENFIVQFGQKGPSGIEAIPESKMNLCPEPFVDGIDTAQMIPVFWDGGKWNFGIRQQP</sequence>
<evidence type="ECO:0000313" key="3">
    <source>
        <dbReference type="Proteomes" id="UP000658613"/>
    </source>
</evidence>
<dbReference type="Proteomes" id="UP000658613">
    <property type="component" value="Unassembled WGS sequence"/>
</dbReference>
<comment type="caution">
    <text evidence="2">The sequence shown here is derived from an EMBL/GenBank/DDBJ whole genome shotgun (WGS) entry which is preliminary data.</text>
</comment>
<dbReference type="EMBL" id="JADOUE010000001">
    <property type="protein sequence ID" value="MBG6123059.1"/>
    <property type="molecule type" value="Genomic_DNA"/>
</dbReference>
<dbReference type="AlphaFoldDB" id="A0A931GY17"/>
<keyword evidence="1" id="KW-0472">Membrane</keyword>
<protein>
    <submittedName>
        <fullName evidence="2">Uncharacterized protein</fullName>
    </submittedName>
</protein>
<keyword evidence="3" id="KW-1185">Reference proteome</keyword>
<reference evidence="2" key="1">
    <citation type="submission" date="2020-11" db="EMBL/GenBank/DDBJ databases">
        <title>Sequencing the genomes of 1000 actinobacteria strains.</title>
        <authorList>
            <person name="Klenk H.-P."/>
        </authorList>
    </citation>
    <scope>NUCLEOTIDE SEQUENCE</scope>
    <source>
        <strain evidence="2">DSM 45632</strain>
    </source>
</reference>
<proteinExistence type="predicted"/>
<name>A0A931GY17_9CORY</name>
<feature type="transmembrane region" description="Helical" evidence="1">
    <location>
        <begin position="12"/>
        <end position="30"/>
    </location>
</feature>
<dbReference type="RefSeq" id="WP_196825347.1">
    <property type="nucleotide sequence ID" value="NZ_CP046980.1"/>
</dbReference>
<evidence type="ECO:0000256" key="1">
    <source>
        <dbReference type="SAM" id="Phobius"/>
    </source>
</evidence>
<accession>A0A931GY17</accession>
<keyword evidence="1" id="KW-0812">Transmembrane</keyword>
<evidence type="ECO:0000313" key="2">
    <source>
        <dbReference type="EMBL" id="MBG6123059.1"/>
    </source>
</evidence>
<organism evidence="2 3">
    <name type="scientific">Corynebacterium aquatimens</name>
    <dbReference type="NCBI Taxonomy" id="1190508"/>
    <lineage>
        <taxon>Bacteria</taxon>
        <taxon>Bacillati</taxon>
        <taxon>Actinomycetota</taxon>
        <taxon>Actinomycetes</taxon>
        <taxon>Mycobacteriales</taxon>
        <taxon>Corynebacteriaceae</taxon>
        <taxon>Corynebacterium</taxon>
    </lineage>
</organism>